<feature type="domain" description="NadR/Ttd14 AAA" evidence="1">
    <location>
        <begin position="118"/>
        <end position="275"/>
    </location>
</feature>
<dbReference type="InterPro" id="IPR014729">
    <property type="entry name" value="Rossmann-like_a/b/a_fold"/>
</dbReference>
<organism evidence="2 3">
    <name type="scientific">Corynebacterium durum F0235</name>
    <dbReference type="NCBI Taxonomy" id="1035195"/>
    <lineage>
        <taxon>Bacteria</taxon>
        <taxon>Bacillati</taxon>
        <taxon>Actinomycetota</taxon>
        <taxon>Actinomycetes</taxon>
        <taxon>Mycobacteriales</taxon>
        <taxon>Corynebacteriaceae</taxon>
        <taxon>Corynebacterium</taxon>
    </lineage>
</organism>
<proteinExistence type="predicted"/>
<dbReference type="GO" id="GO:0016779">
    <property type="term" value="F:nucleotidyltransferase activity"/>
    <property type="evidence" value="ECO:0007669"/>
    <property type="project" value="UniProtKB-KW"/>
</dbReference>
<keyword evidence="3" id="KW-1185">Reference proteome</keyword>
<evidence type="ECO:0000313" key="3">
    <source>
        <dbReference type="Proteomes" id="UP000010445"/>
    </source>
</evidence>
<dbReference type="PANTHER" id="PTHR37512">
    <property type="entry name" value="TRIFUNCTIONAL NAD BIOSYNTHESIS/REGULATOR PROTEIN NADR"/>
    <property type="match status" value="1"/>
</dbReference>
<dbReference type="eggNOG" id="COG1056">
    <property type="taxonomic scope" value="Bacteria"/>
</dbReference>
<dbReference type="Proteomes" id="UP000010445">
    <property type="component" value="Unassembled WGS sequence"/>
</dbReference>
<reference evidence="2 3" key="1">
    <citation type="submission" date="2012-05" db="EMBL/GenBank/DDBJ databases">
        <authorList>
            <person name="Weinstock G."/>
            <person name="Sodergren E."/>
            <person name="Lobos E.A."/>
            <person name="Fulton L."/>
            <person name="Fulton R."/>
            <person name="Courtney L."/>
            <person name="Fronick C."/>
            <person name="O'Laughlin M."/>
            <person name="Godfrey J."/>
            <person name="Wilson R.M."/>
            <person name="Miner T."/>
            <person name="Farmer C."/>
            <person name="Delehaunty K."/>
            <person name="Cordes M."/>
            <person name="Minx P."/>
            <person name="Tomlinson C."/>
            <person name="Chen J."/>
            <person name="Wollam A."/>
            <person name="Pepin K.H."/>
            <person name="Bhonagiri V."/>
            <person name="Zhang X."/>
            <person name="Suruliraj S."/>
            <person name="Warren W."/>
            <person name="Mitreva M."/>
            <person name="Mardis E.R."/>
            <person name="Wilson R.K."/>
        </authorList>
    </citation>
    <scope>NUCLEOTIDE SEQUENCE [LARGE SCALE GENOMIC DNA]</scope>
    <source>
        <strain evidence="2 3">F0235</strain>
    </source>
</reference>
<protein>
    <submittedName>
        <fullName evidence="2">Putative nicotinamide-nucleotide adenylyltransferase</fullName>
    </submittedName>
</protein>
<evidence type="ECO:0000259" key="1">
    <source>
        <dbReference type="Pfam" id="PF13521"/>
    </source>
</evidence>
<dbReference type="Pfam" id="PF13521">
    <property type="entry name" value="AAA_28"/>
    <property type="match status" value="1"/>
</dbReference>
<gene>
    <name evidence="2" type="ORF">HMPREF9997_00690</name>
</gene>
<dbReference type="InterPro" id="IPR052735">
    <property type="entry name" value="NAD_biosynth-regulator"/>
</dbReference>
<dbReference type="AlphaFoldDB" id="L1ML04"/>
<dbReference type="Gene3D" id="3.40.50.620">
    <property type="entry name" value="HUPs"/>
    <property type="match status" value="1"/>
</dbReference>
<name>L1ML04_9CORY</name>
<dbReference type="PANTHER" id="PTHR37512:SF1">
    <property type="entry name" value="NADR_TTD14 AAA DOMAIN-CONTAINING PROTEIN"/>
    <property type="match status" value="1"/>
</dbReference>
<keyword evidence="2" id="KW-0548">Nucleotidyltransferase</keyword>
<dbReference type="eggNOG" id="COG3172">
    <property type="taxonomic scope" value="Bacteria"/>
</dbReference>
<dbReference type="InterPro" id="IPR027417">
    <property type="entry name" value="P-loop_NTPase"/>
</dbReference>
<dbReference type="Gene3D" id="3.40.50.300">
    <property type="entry name" value="P-loop containing nucleotide triphosphate hydrolases"/>
    <property type="match status" value="1"/>
</dbReference>
<dbReference type="PATRIC" id="fig|1035195.3.peg.619"/>
<dbReference type="SUPFAM" id="SSF52540">
    <property type="entry name" value="P-loop containing nucleoside triphosphate hydrolases"/>
    <property type="match status" value="1"/>
</dbReference>
<accession>L1ML04</accession>
<dbReference type="EMBL" id="AMEM01000011">
    <property type="protein sequence ID" value="EKX91616.1"/>
    <property type="molecule type" value="Genomic_DNA"/>
</dbReference>
<dbReference type="HOGENOM" id="CLU_052648_0_0_11"/>
<dbReference type="InterPro" id="IPR038727">
    <property type="entry name" value="NadR/Ttd14_AAA_dom"/>
</dbReference>
<comment type="caution">
    <text evidence="2">The sequence shown here is derived from an EMBL/GenBank/DDBJ whole genome shotgun (WGS) entry which is preliminary data.</text>
</comment>
<dbReference type="STRING" id="1035195.HMPREF9997_00690"/>
<sequence length="294" mass="32820">MDVLVVDNPDYVIPAQLRRQWLQAEHPGARVHIIPDIGKDDDSVAWAAHAMQFLGYAPDVVYSSEDYGPNWAHYMGAQHVMVDQPRQVVPMSGTIARRDILAAWDYLSPSVRAGLALRVVIVGAESTGTTTLARALADALHVPWVPEVGRFYTESILSDGGAWGNEDFYRIAHLQQSYEAAIAARSRGVIVCDTNTVATELWQRRYLGETTPHMHEIASQDKADLYVITGDEIPFVQDGIRDGEHIRHEMHQWFLEHIAATGVPFIVVTGSVKERLAATEQAARDMIERCRVVR</sequence>
<keyword evidence="2" id="KW-0808">Transferase</keyword>
<evidence type="ECO:0000313" key="2">
    <source>
        <dbReference type="EMBL" id="EKX91616.1"/>
    </source>
</evidence>